<name>A0A0R3WPY0_HYDTA</name>
<dbReference type="Proteomes" id="UP000274429">
    <property type="component" value="Unassembled WGS sequence"/>
</dbReference>
<protein>
    <submittedName>
        <fullName evidence="2 4">Uncharacterized protein</fullName>
    </submittedName>
</protein>
<accession>A0A0R3WPY0</accession>
<evidence type="ECO:0000313" key="4">
    <source>
        <dbReference type="WBParaSite" id="TTAC_0000282001-mRNA-1"/>
    </source>
</evidence>
<dbReference type="EMBL" id="UYWX01001527">
    <property type="protein sequence ID" value="VDM21205.1"/>
    <property type="molecule type" value="Genomic_DNA"/>
</dbReference>
<reference evidence="2 3" key="2">
    <citation type="submission" date="2018-11" db="EMBL/GenBank/DDBJ databases">
        <authorList>
            <consortium name="Pathogen Informatics"/>
        </authorList>
    </citation>
    <scope>NUCLEOTIDE SEQUENCE [LARGE SCALE GENOMIC DNA]</scope>
</reference>
<dbReference type="WBParaSite" id="TTAC_0000282001-mRNA-1">
    <property type="protein sequence ID" value="TTAC_0000282001-mRNA-1"/>
    <property type="gene ID" value="TTAC_0000282001"/>
</dbReference>
<proteinExistence type="predicted"/>
<feature type="region of interest" description="Disordered" evidence="1">
    <location>
        <begin position="1"/>
        <end position="35"/>
    </location>
</feature>
<organism evidence="4">
    <name type="scientific">Hydatigena taeniaeformis</name>
    <name type="common">Feline tapeworm</name>
    <name type="synonym">Taenia taeniaeformis</name>
    <dbReference type="NCBI Taxonomy" id="6205"/>
    <lineage>
        <taxon>Eukaryota</taxon>
        <taxon>Metazoa</taxon>
        <taxon>Spiralia</taxon>
        <taxon>Lophotrochozoa</taxon>
        <taxon>Platyhelminthes</taxon>
        <taxon>Cestoda</taxon>
        <taxon>Eucestoda</taxon>
        <taxon>Cyclophyllidea</taxon>
        <taxon>Taeniidae</taxon>
        <taxon>Hydatigera</taxon>
    </lineage>
</organism>
<dbReference type="AlphaFoldDB" id="A0A0R3WPY0"/>
<sequence>MSRKNGKSDEKGGFGDEELSRVETKQKEAMKEGAGGCDNWERRSCLSCQCRGDEEVEAASTVVAVLEAATTAVMVLVVVVMVEEEEEASANTQLVR</sequence>
<evidence type="ECO:0000313" key="2">
    <source>
        <dbReference type="EMBL" id="VDM21205.1"/>
    </source>
</evidence>
<evidence type="ECO:0000256" key="1">
    <source>
        <dbReference type="SAM" id="MobiDB-lite"/>
    </source>
</evidence>
<gene>
    <name evidence="2" type="ORF">TTAC_LOCUS2805</name>
</gene>
<keyword evidence="3" id="KW-1185">Reference proteome</keyword>
<reference evidence="4" key="1">
    <citation type="submission" date="2017-02" db="UniProtKB">
        <authorList>
            <consortium name="WormBaseParasite"/>
        </authorList>
    </citation>
    <scope>IDENTIFICATION</scope>
</reference>
<evidence type="ECO:0000313" key="3">
    <source>
        <dbReference type="Proteomes" id="UP000274429"/>
    </source>
</evidence>
<feature type="compositionally biased region" description="Basic and acidic residues" evidence="1">
    <location>
        <begin position="1"/>
        <end position="31"/>
    </location>
</feature>